<evidence type="ECO:0000313" key="5">
    <source>
        <dbReference type="Proteomes" id="UP000483004"/>
    </source>
</evidence>
<evidence type="ECO:0000256" key="1">
    <source>
        <dbReference type="ARBA" id="ARBA00023002"/>
    </source>
</evidence>
<dbReference type="PANTHER" id="PTHR43333:SF1">
    <property type="entry name" value="D-ISOMER SPECIFIC 2-HYDROXYACID DEHYDROGENASE NAD-BINDING DOMAIN-CONTAINING PROTEIN"/>
    <property type="match status" value="1"/>
</dbReference>
<organism evidence="4 5">
    <name type="scientific">Actinomadura montaniterrae</name>
    <dbReference type="NCBI Taxonomy" id="1803903"/>
    <lineage>
        <taxon>Bacteria</taxon>
        <taxon>Bacillati</taxon>
        <taxon>Actinomycetota</taxon>
        <taxon>Actinomycetes</taxon>
        <taxon>Streptosporangiales</taxon>
        <taxon>Thermomonosporaceae</taxon>
        <taxon>Actinomadura</taxon>
    </lineage>
</organism>
<feature type="domain" description="D-isomer specific 2-hydroxyacid dehydrogenase NAD-binding" evidence="3">
    <location>
        <begin position="82"/>
        <end position="258"/>
    </location>
</feature>
<gene>
    <name evidence="4" type="ORF">F9B16_00630</name>
</gene>
<dbReference type="Gene3D" id="3.40.50.720">
    <property type="entry name" value="NAD(P)-binding Rossmann-like Domain"/>
    <property type="match status" value="2"/>
</dbReference>
<reference evidence="4 5" key="1">
    <citation type="submission" date="2019-09" db="EMBL/GenBank/DDBJ databases">
        <title>Actinomadura physcomitrii sp. nov., a novel actinomycete isolated from moss [Physcomitrium sphaericum (Ludw) Fuernr].</title>
        <authorList>
            <person name="Liu C."/>
            <person name="Zhuang X."/>
        </authorList>
    </citation>
    <scope>NUCLEOTIDE SEQUENCE [LARGE SCALE GENOMIC DNA]</scope>
    <source>
        <strain evidence="4 5">CYP1-1B</strain>
    </source>
</reference>
<dbReference type="SUPFAM" id="SSF51735">
    <property type="entry name" value="NAD(P)-binding Rossmann-fold domains"/>
    <property type="match status" value="1"/>
</dbReference>
<evidence type="ECO:0000313" key="4">
    <source>
        <dbReference type="EMBL" id="KAB2390515.1"/>
    </source>
</evidence>
<evidence type="ECO:0000259" key="3">
    <source>
        <dbReference type="Pfam" id="PF02826"/>
    </source>
</evidence>
<dbReference type="GO" id="GO:0016491">
    <property type="term" value="F:oxidoreductase activity"/>
    <property type="evidence" value="ECO:0007669"/>
    <property type="project" value="UniProtKB-KW"/>
</dbReference>
<dbReference type="InterPro" id="IPR036291">
    <property type="entry name" value="NAD(P)-bd_dom_sf"/>
</dbReference>
<keyword evidence="2" id="KW-0520">NAD</keyword>
<accession>A0A6L3WBV6</accession>
<dbReference type="EMBL" id="WBMR01000001">
    <property type="protein sequence ID" value="KAB2390515.1"/>
    <property type="molecule type" value="Genomic_DNA"/>
</dbReference>
<sequence>MGPLPDGVELAVFGDGVPEGVEFCVLDPPARDRFAEILPRLTALKVVQTLSAGIDRVPKLPDGVTLCNAGGVHDGPVAEWIVAAILAMNKDLPRYAERQRAGEWDTSGNTAFSGAEGARDLSEQHVLIVGHGSIGQALQSRLAPFGTRVTGIARRPRDGVHGPEDLPGLLPDADVVVLLAPATDETRGMVDAAFLARMRPGALLVNAARGTLVRTPALLDALREGRVRAALDTTDPEPLPPGHPLFSAPGVLVTPHVAGSSAHWRDRAYRLAGDQLRRYAAGEPLVNVRRHGY</sequence>
<dbReference type="PANTHER" id="PTHR43333">
    <property type="entry name" value="2-HACID_DH_C DOMAIN-CONTAINING PROTEIN"/>
    <property type="match status" value="1"/>
</dbReference>
<dbReference type="CDD" id="cd12166">
    <property type="entry name" value="2-Hacid_dh_7"/>
    <property type="match status" value="1"/>
</dbReference>
<comment type="caution">
    <text evidence="4">The sequence shown here is derived from an EMBL/GenBank/DDBJ whole genome shotgun (WGS) entry which is preliminary data.</text>
</comment>
<evidence type="ECO:0000256" key="2">
    <source>
        <dbReference type="ARBA" id="ARBA00023027"/>
    </source>
</evidence>
<protein>
    <submittedName>
        <fullName evidence="4">2-hydroxyacid dehydrogenase</fullName>
    </submittedName>
</protein>
<dbReference type="Pfam" id="PF02826">
    <property type="entry name" value="2-Hacid_dh_C"/>
    <property type="match status" value="1"/>
</dbReference>
<dbReference type="InterPro" id="IPR006140">
    <property type="entry name" value="D-isomer_DH_NAD-bd"/>
</dbReference>
<keyword evidence="5" id="KW-1185">Reference proteome</keyword>
<dbReference type="Proteomes" id="UP000483004">
    <property type="component" value="Unassembled WGS sequence"/>
</dbReference>
<proteinExistence type="predicted"/>
<name>A0A6L3WBV6_9ACTN</name>
<dbReference type="AlphaFoldDB" id="A0A6L3WBV6"/>
<dbReference type="OrthoDB" id="4324715at2"/>
<dbReference type="GO" id="GO:0051287">
    <property type="term" value="F:NAD binding"/>
    <property type="evidence" value="ECO:0007669"/>
    <property type="project" value="InterPro"/>
</dbReference>
<keyword evidence="1" id="KW-0560">Oxidoreductase</keyword>